<dbReference type="GO" id="GO:0031176">
    <property type="term" value="F:endo-1,4-beta-xylanase activity"/>
    <property type="evidence" value="ECO:0007669"/>
    <property type="project" value="UniProtKB-EC"/>
</dbReference>
<dbReference type="InterPro" id="IPR050583">
    <property type="entry name" value="Mycobacterial_A85_antigen"/>
</dbReference>
<reference evidence="2 3" key="1">
    <citation type="submission" date="2018-11" db="EMBL/GenBank/DDBJ databases">
        <authorList>
            <person name="Kleinhagauer T."/>
            <person name="Glaeser S.P."/>
            <person name="Spergser J."/>
            <person name="Ruckert C."/>
            <person name="Kaempfer P."/>
            <person name="Busse H.-J."/>
        </authorList>
    </citation>
    <scope>NUCLEOTIDE SEQUENCE [LARGE SCALE GENOMIC DNA]</scope>
    <source>
        <strain evidence="2 3">W8</strain>
    </source>
</reference>
<keyword evidence="2" id="KW-0326">Glycosidase</keyword>
<dbReference type="PANTHER" id="PTHR48098:SF1">
    <property type="entry name" value="DIACYLGLYCEROL ACYLTRANSFERASE_MYCOLYLTRANSFERASE AG85A"/>
    <property type="match status" value="1"/>
</dbReference>
<feature type="transmembrane region" description="Helical" evidence="1">
    <location>
        <begin position="71"/>
        <end position="91"/>
    </location>
</feature>
<dbReference type="GO" id="GO:0016747">
    <property type="term" value="F:acyltransferase activity, transferring groups other than amino-acyl groups"/>
    <property type="evidence" value="ECO:0007669"/>
    <property type="project" value="TreeGrafter"/>
</dbReference>
<dbReference type="InterPro" id="IPR029058">
    <property type="entry name" value="AB_hydrolase_fold"/>
</dbReference>
<dbReference type="RefSeq" id="WP_123933923.1">
    <property type="nucleotide sequence ID" value="NZ_CP033897.1"/>
</dbReference>
<dbReference type="Pfam" id="PF00756">
    <property type="entry name" value="Esterase"/>
    <property type="match status" value="1"/>
</dbReference>
<dbReference type="PANTHER" id="PTHR48098">
    <property type="entry name" value="ENTEROCHELIN ESTERASE-RELATED"/>
    <property type="match status" value="1"/>
</dbReference>
<dbReference type="EC" id="3.2.1.8" evidence="2"/>
<dbReference type="OrthoDB" id="3723842at2"/>
<keyword evidence="1" id="KW-0472">Membrane</keyword>
<accession>A0A3G6J0Q0</accession>
<dbReference type="AlphaFoldDB" id="A0A3G6J0Q0"/>
<dbReference type="Gene3D" id="3.40.50.1820">
    <property type="entry name" value="alpha/beta hydrolase"/>
    <property type="match status" value="1"/>
</dbReference>
<keyword evidence="2" id="KW-0119">Carbohydrate metabolism</keyword>
<keyword evidence="1" id="KW-1133">Transmembrane helix</keyword>
<dbReference type="EMBL" id="CP033897">
    <property type="protein sequence ID" value="AZA11373.1"/>
    <property type="molecule type" value="Genomic_DNA"/>
</dbReference>
<dbReference type="KEGG" id="cgk:CGERO_05320"/>
<keyword evidence="1" id="KW-0812">Transmembrane</keyword>
<dbReference type="InterPro" id="IPR000801">
    <property type="entry name" value="Esterase-like"/>
</dbReference>
<keyword evidence="2" id="KW-0624">Polysaccharide degradation</keyword>
<feature type="transmembrane region" description="Helical" evidence="1">
    <location>
        <begin position="41"/>
        <end position="59"/>
    </location>
</feature>
<evidence type="ECO:0000313" key="2">
    <source>
        <dbReference type="EMBL" id="AZA11373.1"/>
    </source>
</evidence>
<feature type="transmembrane region" description="Helical" evidence="1">
    <location>
        <begin position="98"/>
        <end position="120"/>
    </location>
</feature>
<dbReference type="SUPFAM" id="SSF53474">
    <property type="entry name" value="alpha/beta-Hydrolases"/>
    <property type="match status" value="1"/>
</dbReference>
<name>A0A3G6J0Q0_9CORY</name>
<sequence>MHWIEDVSLIGTQAKWVVNGCAIAAGVFALLHALRHKRLKATATVVVTSAALVMLSKYLIEHVWRPFPEAIPWQIYACFGGAIIVLCLAWLHPRTPWMVLFVVMSLIGALGSTNLVYQMYPNLAAFEKDKYSKAMSVEEFKQAEHDGGLPTTKGVKLTLSLPASSKFTPRDAQVYLPPAYWQGEKLPVIVLMAGNPGSPSDWFNSALADRTADDYQKRHGGVAPIIVSVDATGSYAANPVCADSGDKKVTTYIAQDVPKELKKVLKVDDNPQHWTIGGLSYGGTCSLQVVTNFPEAYGSFLDFSGQKEPTTGKHDETVRKFFNGSEEQFKAHNPADLLQKHQGDGTYRAIAGKFVAGEKDEDSQHALSHLNELALKAGMDAEYFTVAGGHDFSTWRHALEQTFDWAAQRGGL</sequence>
<protein>
    <submittedName>
        <fullName evidence="2">Endo-1,4-beta-xylanase Z</fullName>
        <ecNumber evidence="2">3.2.1.8</ecNumber>
    </submittedName>
</protein>
<evidence type="ECO:0000313" key="3">
    <source>
        <dbReference type="Proteomes" id="UP000271587"/>
    </source>
</evidence>
<keyword evidence="3" id="KW-1185">Reference proteome</keyword>
<keyword evidence="2" id="KW-0858">Xylan degradation</keyword>
<evidence type="ECO:0000256" key="1">
    <source>
        <dbReference type="SAM" id="Phobius"/>
    </source>
</evidence>
<dbReference type="Proteomes" id="UP000271587">
    <property type="component" value="Chromosome"/>
</dbReference>
<proteinExistence type="predicted"/>
<gene>
    <name evidence="2" type="primary">xynZ</name>
    <name evidence="2" type="ORF">CGERO_05320</name>
</gene>
<feature type="transmembrane region" description="Helical" evidence="1">
    <location>
        <begin position="16"/>
        <end position="34"/>
    </location>
</feature>
<keyword evidence="2" id="KW-0378">Hydrolase</keyword>
<dbReference type="GO" id="GO:0045493">
    <property type="term" value="P:xylan catabolic process"/>
    <property type="evidence" value="ECO:0007669"/>
    <property type="project" value="UniProtKB-KW"/>
</dbReference>
<organism evidence="2 3">
    <name type="scientific">Corynebacterium gerontici</name>
    <dbReference type="NCBI Taxonomy" id="2079234"/>
    <lineage>
        <taxon>Bacteria</taxon>
        <taxon>Bacillati</taxon>
        <taxon>Actinomycetota</taxon>
        <taxon>Actinomycetes</taxon>
        <taxon>Mycobacteriales</taxon>
        <taxon>Corynebacteriaceae</taxon>
        <taxon>Corynebacterium</taxon>
    </lineage>
</organism>